<dbReference type="Proteomes" id="UP000254176">
    <property type="component" value="Unassembled WGS sequence"/>
</dbReference>
<dbReference type="RefSeq" id="WP_002256795.1">
    <property type="nucleotide sequence ID" value="NZ_CP020401.2"/>
</dbReference>
<proteinExistence type="predicted"/>
<evidence type="ECO:0000313" key="2">
    <source>
        <dbReference type="Proteomes" id="UP000254176"/>
    </source>
</evidence>
<reference evidence="1 2" key="1">
    <citation type="submission" date="2018-06" db="EMBL/GenBank/DDBJ databases">
        <authorList>
            <consortium name="Pathogen Informatics"/>
            <person name="Doyle S."/>
        </authorList>
    </citation>
    <scope>NUCLEOTIDE SEQUENCE [LARGE SCALE GENOMIC DNA]</scope>
    <source>
        <strain evidence="1 2">NCTC8554</strain>
    </source>
</reference>
<dbReference type="GO" id="GO:0003677">
    <property type="term" value="F:DNA binding"/>
    <property type="evidence" value="ECO:0007669"/>
    <property type="project" value="UniProtKB-KW"/>
</dbReference>
<dbReference type="AlphaFoldDB" id="A0A378WA80"/>
<name>A0A378WA80_NEIME</name>
<evidence type="ECO:0000313" key="1">
    <source>
        <dbReference type="EMBL" id="SUA30097.1"/>
    </source>
</evidence>
<sequence>MRKNAMMYDPLYFPRSELAEIIAKSLYGGITHAFTLFAPRRMGKTQFLLKDIKPTAEAAGFNVFYFSFMDSTAPTVDFQAALLRFAESIKTGGKVQNLIGQISKIEIMGSSIERRTERQQAELRLSDIIADIAGGSRPSLLLLDEIQELARQPDTGGLIRSLRTGLDIHQRQVKTIFTGSSTNGLRAMFNDIKAPFFHFAHALDFPTLGREFTDFLAGVYQERTGRGLDGGELYRAFERLNKTPLYMRAMLQDMIINPDLSIGQAESIRLEEMHKHADTAAQWRHLSLIEQLILSELASGQTAIYSAQTRQALARVIGVDDIGTSTVQNNIRKLERKDLITRDGANRLQINSPILKTWILENVER</sequence>
<dbReference type="PANTHER" id="PTHR34301">
    <property type="entry name" value="DNA-BINDING PROTEIN-RELATED"/>
    <property type="match status" value="1"/>
</dbReference>
<accession>A0A378WA80</accession>
<organism evidence="1 2">
    <name type="scientific">Neisseria meningitidis</name>
    <dbReference type="NCBI Taxonomy" id="487"/>
    <lineage>
        <taxon>Bacteria</taxon>
        <taxon>Pseudomonadati</taxon>
        <taxon>Pseudomonadota</taxon>
        <taxon>Betaproteobacteria</taxon>
        <taxon>Neisseriales</taxon>
        <taxon>Neisseriaceae</taxon>
        <taxon>Neisseria</taxon>
    </lineage>
</organism>
<dbReference type="PANTHER" id="PTHR34301:SF8">
    <property type="entry name" value="ATPASE DOMAIN-CONTAINING PROTEIN"/>
    <property type="match status" value="1"/>
</dbReference>
<gene>
    <name evidence="1" type="ORF">NCTC8554_02145</name>
</gene>
<dbReference type="SUPFAM" id="SSF52540">
    <property type="entry name" value="P-loop containing nucleoside triphosphate hydrolases"/>
    <property type="match status" value="1"/>
</dbReference>
<dbReference type="InterPro" id="IPR027417">
    <property type="entry name" value="P-loop_NTPase"/>
</dbReference>
<dbReference type="Gene3D" id="3.40.50.300">
    <property type="entry name" value="P-loop containing nucleotide triphosphate hydrolases"/>
    <property type="match status" value="1"/>
</dbReference>
<keyword evidence="1" id="KW-0238">DNA-binding</keyword>
<protein>
    <submittedName>
        <fullName evidence="1">Putative DNA-binding protein</fullName>
    </submittedName>
</protein>
<dbReference type="EMBL" id="UGRP01000002">
    <property type="protein sequence ID" value="SUA30097.1"/>
    <property type="molecule type" value="Genomic_DNA"/>
</dbReference>